<proteinExistence type="predicted"/>
<accession>A0A834SEN4</accession>
<sequence length="110" mass="12690">MRDDREPVAKHGWCEDPRLSATGEGLLLSAVGVCPWAMALDSTRRPMLNASIWRELVLVHEGRLALKRSHPFVWHKFLKYNSHLGRRMVIMTIKRMICLGVTRIDVLRNT</sequence>
<reference evidence="1" key="1">
    <citation type="submission" date="2020-09" db="EMBL/GenBank/DDBJ databases">
        <title>Genome-Enabled Discovery of Anthraquinone Biosynthesis in Senna tora.</title>
        <authorList>
            <person name="Kang S.-H."/>
            <person name="Pandey R.P."/>
            <person name="Lee C.-M."/>
            <person name="Sim J.-S."/>
            <person name="Jeong J.-T."/>
            <person name="Choi B.-S."/>
            <person name="Jung M."/>
            <person name="Ginzburg D."/>
            <person name="Zhao K."/>
            <person name="Won S.Y."/>
            <person name="Oh T.-J."/>
            <person name="Yu Y."/>
            <person name="Kim N.-H."/>
            <person name="Lee O.R."/>
            <person name="Lee T.-H."/>
            <person name="Bashyal P."/>
            <person name="Kim T.-S."/>
            <person name="Lee W.-H."/>
            <person name="Kawkins C."/>
            <person name="Kim C.-K."/>
            <person name="Kim J.S."/>
            <person name="Ahn B.O."/>
            <person name="Rhee S.Y."/>
            <person name="Sohng J.K."/>
        </authorList>
    </citation>
    <scope>NUCLEOTIDE SEQUENCE</scope>
    <source>
        <tissue evidence="1">Leaf</tissue>
    </source>
</reference>
<gene>
    <name evidence="1" type="ORF">G2W53_040782</name>
</gene>
<evidence type="ECO:0000313" key="2">
    <source>
        <dbReference type="Proteomes" id="UP000634136"/>
    </source>
</evidence>
<dbReference type="Proteomes" id="UP000634136">
    <property type="component" value="Unassembled WGS sequence"/>
</dbReference>
<keyword evidence="2" id="KW-1185">Reference proteome</keyword>
<dbReference type="EMBL" id="JAAIUW010000013">
    <property type="protein sequence ID" value="KAF7801671.1"/>
    <property type="molecule type" value="Genomic_DNA"/>
</dbReference>
<protein>
    <submittedName>
        <fullName evidence="1">Uncharacterized protein</fullName>
    </submittedName>
</protein>
<organism evidence="1 2">
    <name type="scientific">Senna tora</name>
    <dbReference type="NCBI Taxonomy" id="362788"/>
    <lineage>
        <taxon>Eukaryota</taxon>
        <taxon>Viridiplantae</taxon>
        <taxon>Streptophyta</taxon>
        <taxon>Embryophyta</taxon>
        <taxon>Tracheophyta</taxon>
        <taxon>Spermatophyta</taxon>
        <taxon>Magnoliopsida</taxon>
        <taxon>eudicotyledons</taxon>
        <taxon>Gunneridae</taxon>
        <taxon>Pentapetalae</taxon>
        <taxon>rosids</taxon>
        <taxon>fabids</taxon>
        <taxon>Fabales</taxon>
        <taxon>Fabaceae</taxon>
        <taxon>Caesalpinioideae</taxon>
        <taxon>Cassia clade</taxon>
        <taxon>Senna</taxon>
    </lineage>
</organism>
<name>A0A834SEN4_9FABA</name>
<dbReference type="AlphaFoldDB" id="A0A834SEN4"/>
<evidence type="ECO:0000313" key="1">
    <source>
        <dbReference type="EMBL" id="KAF7801671.1"/>
    </source>
</evidence>
<comment type="caution">
    <text evidence="1">The sequence shown here is derived from an EMBL/GenBank/DDBJ whole genome shotgun (WGS) entry which is preliminary data.</text>
</comment>